<feature type="compositionally biased region" description="Low complexity" evidence="1">
    <location>
        <begin position="213"/>
        <end position="224"/>
    </location>
</feature>
<proteinExistence type="predicted"/>
<dbReference type="AlphaFoldDB" id="A0AAE1DLV7"/>
<keyword evidence="5" id="KW-1185">Reference proteome</keyword>
<dbReference type="PROSITE" id="PS50878">
    <property type="entry name" value="RT_POL"/>
    <property type="match status" value="1"/>
</dbReference>
<dbReference type="SUPFAM" id="SSF56672">
    <property type="entry name" value="DNA/RNA polymerases"/>
    <property type="match status" value="1"/>
</dbReference>
<feature type="region of interest" description="Disordered" evidence="1">
    <location>
        <begin position="179"/>
        <end position="230"/>
    </location>
</feature>
<reference evidence="4" key="1">
    <citation type="journal article" date="2023" name="G3 (Bethesda)">
        <title>A reference genome for the long-term kleptoplast-retaining sea slug Elysia crispata morphotype clarki.</title>
        <authorList>
            <person name="Eastman K.E."/>
            <person name="Pendleton A.L."/>
            <person name="Shaikh M.A."/>
            <person name="Suttiyut T."/>
            <person name="Ogas R."/>
            <person name="Tomko P."/>
            <person name="Gavelis G."/>
            <person name="Widhalm J.R."/>
            <person name="Wisecaver J.H."/>
        </authorList>
    </citation>
    <scope>NUCLEOTIDE SEQUENCE</scope>
    <source>
        <strain evidence="4">ECLA1</strain>
    </source>
</reference>
<comment type="caution">
    <text evidence="4">The sequence shown here is derived from an EMBL/GenBank/DDBJ whole genome shotgun (WGS) entry which is preliminary data.</text>
</comment>
<dbReference type="InterPro" id="IPR043502">
    <property type="entry name" value="DNA/RNA_pol_sf"/>
</dbReference>
<accession>A0AAE1DLV7</accession>
<feature type="chain" id="PRO_5042099654" description="Reverse transcriptase domain-containing protein" evidence="2">
    <location>
        <begin position="28"/>
        <end position="340"/>
    </location>
</feature>
<evidence type="ECO:0000256" key="1">
    <source>
        <dbReference type="SAM" id="MobiDB-lite"/>
    </source>
</evidence>
<evidence type="ECO:0000259" key="3">
    <source>
        <dbReference type="PROSITE" id="PS50878"/>
    </source>
</evidence>
<gene>
    <name evidence="4" type="ORF">RRG08_010562</name>
</gene>
<protein>
    <recommendedName>
        <fullName evidence="3">Reverse transcriptase domain-containing protein</fullName>
    </recommendedName>
</protein>
<dbReference type="PANTHER" id="PTHR47027">
    <property type="entry name" value="REVERSE TRANSCRIPTASE DOMAIN-CONTAINING PROTEIN"/>
    <property type="match status" value="1"/>
</dbReference>
<dbReference type="Pfam" id="PF00078">
    <property type="entry name" value="RVT_1"/>
    <property type="match status" value="1"/>
</dbReference>
<evidence type="ECO:0000256" key="2">
    <source>
        <dbReference type="SAM" id="SignalP"/>
    </source>
</evidence>
<feature type="compositionally biased region" description="Basic and acidic residues" evidence="1">
    <location>
        <begin position="187"/>
        <end position="200"/>
    </location>
</feature>
<name>A0AAE1DLV7_9GAST</name>
<dbReference type="Proteomes" id="UP001283361">
    <property type="component" value="Unassembled WGS sequence"/>
</dbReference>
<evidence type="ECO:0000313" key="4">
    <source>
        <dbReference type="EMBL" id="KAK3775364.1"/>
    </source>
</evidence>
<evidence type="ECO:0000313" key="5">
    <source>
        <dbReference type="Proteomes" id="UP001283361"/>
    </source>
</evidence>
<dbReference type="EMBL" id="JAWDGP010003341">
    <property type="protein sequence ID" value="KAK3775364.1"/>
    <property type="molecule type" value="Genomic_DNA"/>
</dbReference>
<dbReference type="PANTHER" id="PTHR47027:SF25">
    <property type="entry name" value="REVERSE TRANSCRIPTASE DOMAIN-CONTAINING PROTEIN"/>
    <property type="match status" value="1"/>
</dbReference>
<sequence length="340" mass="37057">MGHKLIHTIKVLCTRATSAVLLQGAVGEWLRTSVGVRQGCLLSPTLFNIFLERIMTAALRDHSGTVSIGGWTITSLMFADDIDGLAGKEEELASLVKQLNTASSRYGMKISAEKTKLMTNSAQPITTKITVSGKELETADHFKYLETIKSEEGSRIEILARAAQTATAMERLKIIWRDRNIPPGTKEQSRGKEDKADRRRVVPTTSLNGLGKTSLSLMQSSTTTPDGSSWSIVHPSCSAPTTLAGYGTRNHQVSEMIKNAGTVHLWSCLKRPTGDRSVSGQCLKHCLKRPTGDRSVSGQCLKHCLKRPTGDRSVSGQCLKHCLKRPTGDRWVTEVSAVSV</sequence>
<dbReference type="InterPro" id="IPR000477">
    <property type="entry name" value="RT_dom"/>
</dbReference>
<keyword evidence="2" id="KW-0732">Signal</keyword>
<feature type="domain" description="Reverse transcriptase" evidence="3">
    <location>
        <begin position="1"/>
        <end position="136"/>
    </location>
</feature>
<feature type="signal peptide" evidence="2">
    <location>
        <begin position="1"/>
        <end position="27"/>
    </location>
</feature>
<organism evidence="4 5">
    <name type="scientific">Elysia crispata</name>
    <name type="common">lettuce slug</name>
    <dbReference type="NCBI Taxonomy" id="231223"/>
    <lineage>
        <taxon>Eukaryota</taxon>
        <taxon>Metazoa</taxon>
        <taxon>Spiralia</taxon>
        <taxon>Lophotrochozoa</taxon>
        <taxon>Mollusca</taxon>
        <taxon>Gastropoda</taxon>
        <taxon>Heterobranchia</taxon>
        <taxon>Euthyneura</taxon>
        <taxon>Panpulmonata</taxon>
        <taxon>Sacoglossa</taxon>
        <taxon>Placobranchoidea</taxon>
        <taxon>Plakobranchidae</taxon>
        <taxon>Elysia</taxon>
    </lineage>
</organism>